<dbReference type="EC" id="2.7.11.1" evidence="1"/>
<dbReference type="GO" id="GO:0000045">
    <property type="term" value="P:autophagosome assembly"/>
    <property type="evidence" value="ECO:0007669"/>
    <property type="project" value="TreeGrafter"/>
</dbReference>
<dbReference type="SUPFAM" id="SSF56112">
    <property type="entry name" value="Protein kinase-like (PK-like)"/>
    <property type="match status" value="1"/>
</dbReference>
<keyword evidence="3 6" id="KW-0547">Nucleotide-binding</keyword>
<dbReference type="SMART" id="SM00220">
    <property type="entry name" value="S_TKc"/>
    <property type="match status" value="1"/>
</dbReference>
<protein>
    <recommendedName>
        <fullName evidence="1">non-specific serine/threonine protein kinase</fullName>
        <ecNumber evidence="1">2.7.11.1</ecNumber>
    </recommendedName>
</protein>
<dbReference type="GO" id="GO:0042594">
    <property type="term" value="P:response to starvation"/>
    <property type="evidence" value="ECO:0007669"/>
    <property type="project" value="TreeGrafter"/>
</dbReference>
<dbReference type="OrthoDB" id="68483at2759"/>
<evidence type="ECO:0000259" key="8">
    <source>
        <dbReference type="PROSITE" id="PS50011"/>
    </source>
</evidence>
<sequence length="343" mass="38088">MTRRKSAGPLSLGKSIGKGSFGEVFEAEKVTSSPKWDQIPDGPVAVKIIENAAAQDNIVEKEKKAAKMIPLHPNLLRTYGYFGIERGNTFCVVFELLKGGNFDNVQAMEENVVKTILSDVCSGLKRMHDEGIVHRDIKPENLMMVRPDRLQVKIIDFGFAHDCKRGSPSDFAGTPRYLAPEQVYYNDISEGKRLGAYETKIASAGTPQTDVWQVAATAVEMITGKPLYRTPGIINGKHNYGRIIRREFSCEINSLNISSAGKRCLSGMLRMNPGDRYSLDRVINSEWLRDMFKVASSDASLFSRMTMPPVARGSRSGPPPAMLTNKAARRATERDITTYFKSN</sequence>
<dbReference type="GO" id="GO:0005524">
    <property type="term" value="F:ATP binding"/>
    <property type="evidence" value="ECO:0007669"/>
    <property type="project" value="UniProtKB-UniRule"/>
</dbReference>
<keyword evidence="5 6" id="KW-0067">ATP-binding</keyword>
<evidence type="ECO:0000256" key="3">
    <source>
        <dbReference type="ARBA" id="ARBA00022741"/>
    </source>
</evidence>
<evidence type="ECO:0000256" key="4">
    <source>
        <dbReference type="ARBA" id="ARBA00022777"/>
    </source>
</evidence>
<comment type="caution">
    <text evidence="9">The sequence shown here is derived from an EMBL/GenBank/DDBJ whole genome shotgun (WGS) entry which is preliminary data.</text>
</comment>
<dbReference type="PANTHER" id="PTHR24348:SF22">
    <property type="entry name" value="NON-SPECIFIC SERINE_THREONINE PROTEIN KINASE"/>
    <property type="match status" value="1"/>
</dbReference>
<evidence type="ECO:0000313" key="10">
    <source>
        <dbReference type="Proteomes" id="UP000217199"/>
    </source>
</evidence>
<dbReference type="CDD" id="cd14014">
    <property type="entry name" value="STKc_PknB_like"/>
    <property type="match status" value="1"/>
</dbReference>
<evidence type="ECO:0000256" key="1">
    <source>
        <dbReference type="ARBA" id="ARBA00012513"/>
    </source>
</evidence>
<gene>
    <name evidence="9" type="ORF">PNOK_0745100</name>
</gene>
<dbReference type="Gene3D" id="1.10.510.10">
    <property type="entry name" value="Transferase(Phosphotransferase) domain 1"/>
    <property type="match status" value="1"/>
</dbReference>
<dbReference type="EMBL" id="NBII01000007">
    <property type="protein sequence ID" value="PAV17387.1"/>
    <property type="molecule type" value="Genomic_DNA"/>
</dbReference>
<feature type="binding site" evidence="6">
    <location>
        <position position="47"/>
    </location>
    <ligand>
        <name>ATP</name>
        <dbReference type="ChEBI" id="CHEBI:30616"/>
    </ligand>
</feature>
<keyword evidence="2" id="KW-0808">Transferase</keyword>
<evidence type="ECO:0000256" key="2">
    <source>
        <dbReference type="ARBA" id="ARBA00022679"/>
    </source>
</evidence>
<dbReference type="InParanoid" id="A0A286UCV7"/>
<name>A0A286UCV7_9AGAM</name>
<evidence type="ECO:0000256" key="6">
    <source>
        <dbReference type="PROSITE-ProRule" id="PRU10141"/>
    </source>
</evidence>
<dbReference type="GO" id="GO:0061709">
    <property type="term" value="P:reticulophagy"/>
    <property type="evidence" value="ECO:0007669"/>
    <property type="project" value="TreeGrafter"/>
</dbReference>
<proteinExistence type="inferred from homology"/>
<dbReference type="InterPro" id="IPR017441">
    <property type="entry name" value="Protein_kinase_ATP_BS"/>
</dbReference>
<evidence type="ECO:0000313" key="9">
    <source>
        <dbReference type="EMBL" id="PAV17387.1"/>
    </source>
</evidence>
<keyword evidence="4 9" id="KW-0418">Kinase</keyword>
<dbReference type="GO" id="GO:0000422">
    <property type="term" value="P:autophagy of mitochondrion"/>
    <property type="evidence" value="ECO:0007669"/>
    <property type="project" value="TreeGrafter"/>
</dbReference>
<accession>A0A286UCV7</accession>
<dbReference type="InterPro" id="IPR000719">
    <property type="entry name" value="Prot_kinase_dom"/>
</dbReference>
<comment type="similarity">
    <text evidence="7">Belongs to the protein kinase superfamily.</text>
</comment>
<dbReference type="GO" id="GO:0005776">
    <property type="term" value="C:autophagosome"/>
    <property type="evidence" value="ECO:0007669"/>
    <property type="project" value="TreeGrafter"/>
</dbReference>
<dbReference type="GO" id="GO:0034727">
    <property type="term" value="P:piecemeal microautophagy of the nucleus"/>
    <property type="evidence" value="ECO:0007669"/>
    <property type="project" value="TreeGrafter"/>
</dbReference>
<dbReference type="InterPro" id="IPR045269">
    <property type="entry name" value="Atg1-like"/>
</dbReference>
<dbReference type="GO" id="GO:0005829">
    <property type="term" value="C:cytosol"/>
    <property type="evidence" value="ECO:0007669"/>
    <property type="project" value="TreeGrafter"/>
</dbReference>
<dbReference type="GO" id="GO:0004674">
    <property type="term" value="F:protein serine/threonine kinase activity"/>
    <property type="evidence" value="ECO:0007669"/>
    <property type="project" value="UniProtKB-KW"/>
</dbReference>
<dbReference type="PANTHER" id="PTHR24348">
    <property type="entry name" value="SERINE/THREONINE-PROTEIN KINASE UNC-51-RELATED"/>
    <property type="match status" value="1"/>
</dbReference>
<dbReference type="Proteomes" id="UP000217199">
    <property type="component" value="Unassembled WGS sequence"/>
</dbReference>
<feature type="domain" description="Protein kinase" evidence="8">
    <location>
        <begin position="10"/>
        <end position="288"/>
    </location>
</feature>
<dbReference type="InterPro" id="IPR011009">
    <property type="entry name" value="Kinase-like_dom_sf"/>
</dbReference>
<dbReference type="PROSITE" id="PS50011">
    <property type="entry name" value="PROTEIN_KINASE_DOM"/>
    <property type="match status" value="1"/>
</dbReference>
<dbReference type="PROSITE" id="PS00108">
    <property type="entry name" value="PROTEIN_KINASE_ST"/>
    <property type="match status" value="1"/>
</dbReference>
<dbReference type="InterPro" id="IPR008271">
    <property type="entry name" value="Ser/Thr_kinase_AS"/>
</dbReference>
<dbReference type="GO" id="GO:0010506">
    <property type="term" value="P:regulation of autophagy"/>
    <property type="evidence" value="ECO:0007669"/>
    <property type="project" value="InterPro"/>
</dbReference>
<evidence type="ECO:0000256" key="5">
    <source>
        <dbReference type="ARBA" id="ARBA00022840"/>
    </source>
</evidence>
<dbReference type="PROSITE" id="PS00107">
    <property type="entry name" value="PROTEIN_KINASE_ATP"/>
    <property type="match status" value="1"/>
</dbReference>
<dbReference type="AlphaFoldDB" id="A0A286UCV7"/>
<keyword evidence="7" id="KW-0723">Serine/threonine-protein kinase</keyword>
<organism evidence="9 10">
    <name type="scientific">Pyrrhoderma noxium</name>
    <dbReference type="NCBI Taxonomy" id="2282107"/>
    <lineage>
        <taxon>Eukaryota</taxon>
        <taxon>Fungi</taxon>
        <taxon>Dikarya</taxon>
        <taxon>Basidiomycota</taxon>
        <taxon>Agaricomycotina</taxon>
        <taxon>Agaricomycetes</taxon>
        <taxon>Hymenochaetales</taxon>
        <taxon>Hymenochaetaceae</taxon>
        <taxon>Pyrrhoderma</taxon>
    </lineage>
</organism>
<evidence type="ECO:0000256" key="7">
    <source>
        <dbReference type="RuleBase" id="RU000304"/>
    </source>
</evidence>
<dbReference type="GO" id="GO:0034045">
    <property type="term" value="C:phagophore assembly site membrane"/>
    <property type="evidence" value="ECO:0007669"/>
    <property type="project" value="TreeGrafter"/>
</dbReference>
<dbReference type="STRING" id="2282107.A0A286UCV7"/>
<reference evidence="9 10" key="1">
    <citation type="journal article" date="2017" name="Mol. Ecol.">
        <title>Comparative and population genomic landscape of Phellinus noxius: A hypervariable fungus causing root rot in trees.</title>
        <authorList>
            <person name="Chung C.L."/>
            <person name="Lee T.J."/>
            <person name="Akiba M."/>
            <person name="Lee H.H."/>
            <person name="Kuo T.H."/>
            <person name="Liu D."/>
            <person name="Ke H.M."/>
            <person name="Yokoi T."/>
            <person name="Roa M.B."/>
            <person name="Lu M.J."/>
            <person name="Chang Y.Y."/>
            <person name="Ann P.J."/>
            <person name="Tsai J.N."/>
            <person name="Chen C.Y."/>
            <person name="Tzean S.S."/>
            <person name="Ota Y."/>
            <person name="Hattori T."/>
            <person name="Sahashi N."/>
            <person name="Liou R.F."/>
            <person name="Kikuchi T."/>
            <person name="Tsai I.J."/>
        </authorList>
    </citation>
    <scope>NUCLEOTIDE SEQUENCE [LARGE SCALE GENOMIC DNA]</scope>
    <source>
        <strain evidence="9 10">FFPRI411160</strain>
    </source>
</reference>
<keyword evidence="10" id="KW-1185">Reference proteome</keyword>
<dbReference type="Pfam" id="PF00069">
    <property type="entry name" value="Pkinase"/>
    <property type="match status" value="1"/>
</dbReference>